<feature type="transmembrane region" description="Helical" evidence="5">
    <location>
        <begin position="233"/>
        <end position="261"/>
    </location>
</feature>
<evidence type="ECO:0000256" key="4">
    <source>
        <dbReference type="ARBA" id="ARBA00023136"/>
    </source>
</evidence>
<evidence type="ECO:0000256" key="2">
    <source>
        <dbReference type="ARBA" id="ARBA00022692"/>
    </source>
</evidence>
<keyword evidence="3 5" id="KW-1133">Transmembrane helix</keyword>
<feature type="transmembrane region" description="Helical" evidence="5">
    <location>
        <begin position="27"/>
        <end position="48"/>
    </location>
</feature>
<evidence type="ECO:0000256" key="3">
    <source>
        <dbReference type="ARBA" id="ARBA00022989"/>
    </source>
</evidence>
<dbReference type="PROSITE" id="PS00361">
    <property type="entry name" value="RIBOSOMAL_S10"/>
    <property type="match status" value="1"/>
</dbReference>
<feature type="transmembrane region" description="Helical" evidence="5">
    <location>
        <begin position="194"/>
        <end position="213"/>
    </location>
</feature>
<feature type="transmembrane region" description="Helical" evidence="5">
    <location>
        <begin position="102"/>
        <end position="124"/>
    </location>
</feature>
<dbReference type="InterPro" id="IPR018268">
    <property type="entry name" value="Ribosomal_uS10_CS"/>
</dbReference>
<gene>
    <name evidence="7" type="ORF">FisN_22Hh026</name>
</gene>
<feature type="transmembrane region" description="Helical" evidence="5">
    <location>
        <begin position="153"/>
        <end position="174"/>
    </location>
</feature>
<dbReference type="GO" id="GO:0003723">
    <property type="term" value="F:RNA binding"/>
    <property type="evidence" value="ECO:0007669"/>
    <property type="project" value="InterPro"/>
</dbReference>
<dbReference type="OrthoDB" id="47196at2759"/>
<organism evidence="7 8">
    <name type="scientific">Fistulifera solaris</name>
    <name type="common">Oleaginous diatom</name>
    <dbReference type="NCBI Taxonomy" id="1519565"/>
    <lineage>
        <taxon>Eukaryota</taxon>
        <taxon>Sar</taxon>
        <taxon>Stramenopiles</taxon>
        <taxon>Ochrophyta</taxon>
        <taxon>Bacillariophyta</taxon>
        <taxon>Bacillariophyceae</taxon>
        <taxon>Bacillariophycidae</taxon>
        <taxon>Naviculales</taxon>
        <taxon>Naviculaceae</taxon>
        <taxon>Fistulifera</taxon>
    </lineage>
</organism>
<comment type="caution">
    <text evidence="7">The sequence shown here is derived from an EMBL/GenBank/DDBJ whole genome shotgun (WGS) entry which is preliminary data.</text>
</comment>
<dbReference type="InterPro" id="IPR050846">
    <property type="entry name" value="TLCD"/>
</dbReference>
<comment type="subcellular location">
    <subcellularLocation>
        <location evidence="1">Membrane</location>
        <topology evidence="1">Multi-pass membrane protein</topology>
    </subcellularLocation>
</comment>
<dbReference type="Pfam" id="PF03798">
    <property type="entry name" value="TRAM_LAG1_CLN8"/>
    <property type="match status" value="1"/>
</dbReference>
<dbReference type="EMBL" id="BDSP01000148">
    <property type="protein sequence ID" value="GAX20458.1"/>
    <property type="molecule type" value="Genomic_DNA"/>
</dbReference>
<keyword evidence="8" id="KW-1185">Reference proteome</keyword>
<sequence length="272" mass="31278">MSTLAERLGALNEGPIFLPTEFLQTVVFPQIVLSYLLLSTLYIGALYCHRGTSLKVTRKNCYTATNFVANLILTCAGFYYEFRYILGKAATEEEKTQGYEPLVFLSCFQLGFQFWAIPVGFLYVNESPAMLAHHFTVIAVAIMSGFLRNGFRYWTAFFYGVIELSSLPLSIMNYFKENPSLIAKYPGWYDTIRLVFAGAFLLVRVILFVPRLFMYLRDHYLLYSQHPNLYYRMFMATCGASSFFLLVLQIYWGVLIVRGVIKGFAKAYKKKL</sequence>
<dbReference type="PANTHER" id="PTHR13439">
    <property type="entry name" value="CT120 PROTEIN"/>
    <property type="match status" value="1"/>
</dbReference>
<evidence type="ECO:0000256" key="5">
    <source>
        <dbReference type="SAM" id="Phobius"/>
    </source>
</evidence>
<keyword evidence="4 5" id="KW-0472">Membrane</keyword>
<evidence type="ECO:0000313" key="8">
    <source>
        <dbReference type="Proteomes" id="UP000198406"/>
    </source>
</evidence>
<reference evidence="7 8" key="1">
    <citation type="journal article" date="2015" name="Plant Cell">
        <title>Oil accumulation by the oleaginous diatom Fistulifera solaris as revealed by the genome and transcriptome.</title>
        <authorList>
            <person name="Tanaka T."/>
            <person name="Maeda Y."/>
            <person name="Veluchamy A."/>
            <person name="Tanaka M."/>
            <person name="Abida H."/>
            <person name="Marechal E."/>
            <person name="Bowler C."/>
            <person name="Muto M."/>
            <person name="Sunaga Y."/>
            <person name="Tanaka M."/>
            <person name="Yoshino T."/>
            <person name="Taniguchi T."/>
            <person name="Fukuda Y."/>
            <person name="Nemoto M."/>
            <person name="Matsumoto M."/>
            <person name="Wong P.S."/>
            <person name="Aburatani S."/>
            <person name="Fujibuchi W."/>
        </authorList>
    </citation>
    <scope>NUCLEOTIDE SEQUENCE [LARGE SCALE GENOMIC DNA]</scope>
    <source>
        <strain evidence="7 8">JPCC DA0580</strain>
    </source>
</reference>
<feature type="transmembrane region" description="Helical" evidence="5">
    <location>
        <begin position="60"/>
        <end position="82"/>
    </location>
</feature>
<feature type="transmembrane region" description="Helical" evidence="5">
    <location>
        <begin position="131"/>
        <end position="147"/>
    </location>
</feature>
<dbReference type="Proteomes" id="UP000198406">
    <property type="component" value="Unassembled WGS sequence"/>
</dbReference>
<dbReference type="GO" id="GO:0016020">
    <property type="term" value="C:membrane"/>
    <property type="evidence" value="ECO:0007669"/>
    <property type="project" value="UniProtKB-SubCell"/>
</dbReference>
<proteinExistence type="predicted"/>
<dbReference type="GO" id="GO:0006412">
    <property type="term" value="P:translation"/>
    <property type="evidence" value="ECO:0007669"/>
    <property type="project" value="InterPro"/>
</dbReference>
<accession>A0A1Z5K379</accession>
<dbReference type="InParanoid" id="A0A1Z5K379"/>
<evidence type="ECO:0000256" key="1">
    <source>
        <dbReference type="ARBA" id="ARBA00004141"/>
    </source>
</evidence>
<feature type="domain" description="TLC" evidence="6">
    <location>
        <begin position="101"/>
        <end position="258"/>
    </location>
</feature>
<dbReference type="InterPro" id="IPR006634">
    <property type="entry name" value="TLC-dom"/>
</dbReference>
<keyword evidence="2 5" id="KW-0812">Transmembrane</keyword>
<protein>
    <recommendedName>
        <fullName evidence="6">TLC domain-containing protein</fullName>
    </recommendedName>
</protein>
<dbReference type="GO" id="GO:0005840">
    <property type="term" value="C:ribosome"/>
    <property type="evidence" value="ECO:0007669"/>
    <property type="project" value="InterPro"/>
</dbReference>
<dbReference type="AlphaFoldDB" id="A0A1Z5K379"/>
<evidence type="ECO:0000313" key="7">
    <source>
        <dbReference type="EMBL" id="GAX20458.1"/>
    </source>
</evidence>
<dbReference type="GO" id="GO:0003735">
    <property type="term" value="F:structural constituent of ribosome"/>
    <property type="evidence" value="ECO:0007669"/>
    <property type="project" value="InterPro"/>
</dbReference>
<evidence type="ECO:0000259" key="6">
    <source>
        <dbReference type="Pfam" id="PF03798"/>
    </source>
</evidence>
<dbReference type="GO" id="GO:0055088">
    <property type="term" value="P:lipid homeostasis"/>
    <property type="evidence" value="ECO:0007669"/>
    <property type="project" value="TreeGrafter"/>
</dbReference>
<name>A0A1Z5K379_FISSO</name>